<dbReference type="GO" id="GO:0004672">
    <property type="term" value="F:protein kinase activity"/>
    <property type="evidence" value="ECO:0007669"/>
    <property type="project" value="InterPro"/>
</dbReference>
<feature type="domain" description="Protein kinase" evidence="1">
    <location>
        <begin position="34"/>
        <end position="301"/>
    </location>
</feature>
<dbReference type="PANTHER" id="PTHR48011">
    <property type="entry name" value="CCR4-NOT TRANSCRIPTIONAL COMPLEX SUBUNIT CAF120-RELATED"/>
    <property type="match status" value="1"/>
</dbReference>
<gene>
    <name evidence="2" type="ORF">QQS21_005472</name>
</gene>
<dbReference type="EMBL" id="JASWJB010000091">
    <property type="protein sequence ID" value="KAK2599066.1"/>
    <property type="molecule type" value="Genomic_DNA"/>
</dbReference>
<dbReference type="Proteomes" id="UP001251528">
    <property type="component" value="Unassembled WGS sequence"/>
</dbReference>
<dbReference type="InterPro" id="IPR000719">
    <property type="entry name" value="Prot_kinase_dom"/>
</dbReference>
<organism evidence="2 3">
    <name type="scientific">Conoideocrella luteorostrata</name>
    <dbReference type="NCBI Taxonomy" id="1105319"/>
    <lineage>
        <taxon>Eukaryota</taxon>
        <taxon>Fungi</taxon>
        <taxon>Dikarya</taxon>
        <taxon>Ascomycota</taxon>
        <taxon>Pezizomycotina</taxon>
        <taxon>Sordariomycetes</taxon>
        <taxon>Hypocreomycetidae</taxon>
        <taxon>Hypocreales</taxon>
        <taxon>Clavicipitaceae</taxon>
        <taxon>Conoideocrella</taxon>
    </lineage>
</organism>
<keyword evidence="3" id="KW-1185">Reference proteome</keyword>
<dbReference type="GO" id="GO:0005524">
    <property type="term" value="F:ATP binding"/>
    <property type="evidence" value="ECO:0007669"/>
    <property type="project" value="InterPro"/>
</dbReference>
<dbReference type="InterPro" id="IPR011009">
    <property type="entry name" value="Kinase-like_dom_sf"/>
</dbReference>
<evidence type="ECO:0000313" key="3">
    <source>
        <dbReference type="Proteomes" id="UP001251528"/>
    </source>
</evidence>
<dbReference type="Gene3D" id="1.10.510.10">
    <property type="entry name" value="Transferase(Phosphotransferase) domain 1"/>
    <property type="match status" value="1"/>
</dbReference>
<dbReference type="PROSITE" id="PS50011">
    <property type="entry name" value="PROTEIN_KINASE_DOM"/>
    <property type="match status" value="1"/>
</dbReference>
<dbReference type="SUPFAM" id="SSF56112">
    <property type="entry name" value="Protein kinase-like (PK-like)"/>
    <property type="match status" value="1"/>
</dbReference>
<dbReference type="GO" id="GO:0007165">
    <property type="term" value="P:signal transduction"/>
    <property type="evidence" value="ECO:0007669"/>
    <property type="project" value="TreeGrafter"/>
</dbReference>
<evidence type="ECO:0000313" key="2">
    <source>
        <dbReference type="EMBL" id="KAK2599066.1"/>
    </source>
</evidence>
<sequence>MTGLRWTYSDLMSYFGRTGKDHVNPIIEQLLRACPSSSVFGLGGHSVVLELSPTIVAKVSTRAGDSRLQNEQKIFELLQQSQCHHIVQCFFRGTDVSFLECLADGTLHDRISIQKPRPILQWMFQVSAAAACLEELGYAHGDINPQNILVDRNDELKLIDFDHSLEIGADLDVGYEPYVRQFWKPVGGVFGAAGPQTEQLALGSVFWYMLRGTELYSELDGPDQVDRLRDGVFPVVNSSDPVEKIIENCWYGRYDRVSDLVVEIKDMVGSTTTEQRGNVVGNETVEKTRNCENYYNSILSG</sequence>
<dbReference type="PANTHER" id="PTHR48011:SF18">
    <property type="entry name" value="MITOGEN-ACTIVATED PROTEIN KINASE KINASE KINASE 19-RELATED"/>
    <property type="match status" value="1"/>
</dbReference>
<accession>A0AAJ0CS62</accession>
<dbReference type="InterPro" id="IPR052751">
    <property type="entry name" value="Plant_MAPKKK"/>
</dbReference>
<dbReference type="AlphaFoldDB" id="A0AAJ0CS62"/>
<reference evidence="2" key="1">
    <citation type="submission" date="2023-06" db="EMBL/GenBank/DDBJ databases">
        <title>Conoideocrella luteorostrata (Hypocreales: Clavicipitaceae), a potential biocontrol fungus for elongate hemlock scale in United States Christmas tree production areas.</title>
        <authorList>
            <person name="Barrett H."/>
            <person name="Lovett B."/>
            <person name="Macias A.M."/>
            <person name="Stajich J.E."/>
            <person name="Kasson M.T."/>
        </authorList>
    </citation>
    <scope>NUCLEOTIDE SEQUENCE</scope>
    <source>
        <strain evidence="2">ARSEF 14590</strain>
    </source>
</reference>
<dbReference type="SMART" id="SM00220">
    <property type="entry name" value="S_TKc"/>
    <property type="match status" value="1"/>
</dbReference>
<evidence type="ECO:0000259" key="1">
    <source>
        <dbReference type="PROSITE" id="PS50011"/>
    </source>
</evidence>
<dbReference type="Pfam" id="PF00069">
    <property type="entry name" value="Pkinase"/>
    <property type="match status" value="1"/>
</dbReference>
<comment type="caution">
    <text evidence="2">The sequence shown here is derived from an EMBL/GenBank/DDBJ whole genome shotgun (WGS) entry which is preliminary data.</text>
</comment>
<name>A0AAJ0CS62_9HYPO</name>
<proteinExistence type="predicted"/>
<protein>
    <recommendedName>
        <fullName evidence="1">Protein kinase domain-containing protein</fullName>
    </recommendedName>
</protein>